<gene>
    <name evidence="2" type="ORF">SPHINGO391_350552</name>
</gene>
<dbReference type="InterPro" id="IPR039261">
    <property type="entry name" value="FNR_nucleotide-bd"/>
</dbReference>
<dbReference type="AlphaFoldDB" id="A0A5E7YAW0"/>
<dbReference type="EMBL" id="CABVLI010000029">
    <property type="protein sequence ID" value="VVT03841.1"/>
    <property type="molecule type" value="Genomic_DNA"/>
</dbReference>
<accession>A0A5E7YAW0</accession>
<evidence type="ECO:0000313" key="3">
    <source>
        <dbReference type="Proteomes" id="UP000326857"/>
    </source>
</evidence>
<reference evidence="2 3" key="1">
    <citation type="submission" date="2019-09" db="EMBL/GenBank/DDBJ databases">
        <authorList>
            <person name="Dittami M. S."/>
        </authorList>
    </citation>
    <scope>NUCLEOTIDE SEQUENCE [LARGE SCALE GENOMIC DNA]</scope>
    <source>
        <strain evidence="2">SPHINGO391</strain>
    </source>
</reference>
<dbReference type="SUPFAM" id="SSF52343">
    <property type="entry name" value="Ferredoxin reductase-like, C-terminal NADP-linked domain"/>
    <property type="match status" value="1"/>
</dbReference>
<sequence length="128" mass="13460">METTPPAGAFCLADMPRRPVILLSGGVGLTPMVSAALDTGSFYISVLRTLAGRQTDLPFPVGPRIDTPMPYRYPLPPLSCSPKSFAGSEAHQTEKSNAATPFTGCTASTSDGAQTQQPARRHPTSVGR</sequence>
<feature type="compositionally biased region" description="Basic residues" evidence="1">
    <location>
        <begin position="119"/>
        <end position="128"/>
    </location>
</feature>
<proteinExistence type="predicted"/>
<name>A0A5E7YAW0_9SPHN</name>
<organism evidence="2 3">
    <name type="scientific">Sphingomonas aurantiaca</name>
    <dbReference type="NCBI Taxonomy" id="185949"/>
    <lineage>
        <taxon>Bacteria</taxon>
        <taxon>Pseudomonadati</taxon>
        <taxon>Pseudomonadota</taxon>
        <taxon>Alphaproteobacteria</taxon>
        <taxon>Sphingomonadales</taxon>
        <taxon>Sphingomonadaceae</taxon>
        <taxon>Sphingomonas</taxon>
    </lineage>
</organism>
<protein>
    <submittedName>
        <fullName evidence="2">Uncharacterized protein</fullName>
    </submittedName>
</protein>
<evidence type="ECO:0000256" key="1">
    <source>
        <dbReference type="SAM" id="MobiDB-lite"/>
    </source>
</evidence>
<feature type="region of interest" description="Disordered" evidence="1">
    <location>
        <begin position="82"/>
        <end position="128"/>
    </location>
</feature>
<evidence type="ECO:0000313" key="2">
    <source>
        <dbReference type="EMBL" id="VVT03841.1"/>
    </source>
</evidence>
<dbReference type="Proteomes" id="UP000326857">
    <property type="component" value="Unassembled WGS sequence"/>
</dbReference>
<feature type="compositionally biased region" description="Polar residues" evidence="1">
    <location>
        <begin position="95"/>
        <end position="118"/>
    </location>
</feature>